<evidence type="ECO:0000313" key="3">
    <source>
        <dbReference type="Proteomes" id="UP000512381"/>
    </source>
</evidence>
<organism evidence="2 3">
    <name type="scientific">Saccharolobus islandicus</name>
    <name type="common">Sulfolobus islandicus</name>
    <dbReference type="NCBI Taxonomy" id="43080"/>
    <lineage>
        <taxon>Archaea</taxon>
        <taxon>Thermoproteota</taxon>
        <taxon>Thermoprotei</taxon>
        <taxon>Sulfolobales</taxon>
        <taxon>Sulfolobaceae</taxon>
        <taxon>Saccharolobus</taxon>
    </lineage>
</organism>
<feature type="transmembrane region" description="Helical" evidence="1">
    <location>
        <begin position="25"/>
        <end position="45"/>
    </location>
</feature>
<keyword evidence="1" id="KW-0812">Transmembrane</keyword>
<dbReference type="Proteomes" id="UP000512381">
    <property type="component" value="Plasmid pSSVx"/>
</dbReference>
<keyword evidence="1" id="KW-1133">Transmembrane helix</keyword>
<sequence>MAFFKYSYKENLNLANAFSLHRTVYVFYLYTFCIFFMQQAVKILIFSKSRFLAPTVLTLVKSHVFVAK</sequence>
<protein>
    <submittedName>
        <fullName evidence="2">Uncharacterized protein</fullName>
    </submittedName>
</protein>
<dbReference type="AlphaFoldDB" id="Q9P9K2"/>
<proteinExistence type="predicted"/>
<accession>Q9P9K2</accession>
<name>Q9P9K2_SACIS</name>
<evidence type="ECO:0000256" key="1">
    <source>
        <dbReference type="SAM" id="Phobius"/>
    </source>
</evidence>
<dbReference type="EMBL" id="AJ243537">
    <property type="protein sequence ID" value="CAB81812.1"/>
    <property type="molecule type" value="Genomic_DNA"/>
</dbReference>
<evidence type="ECO:0000313" key="2">
    <source>
        <dbReference type="EMBL" id="CAB81812.1"/>
    </source>
</evidence>
<keyword evidence="1" id="KW-0472">Membrane</keyword>
<reference evidence="2 3" key="1">
    <citation type="submission" date="1999-07" db="EMBL/GenBank/DDBJ databases">
        <title>The genetic element pSSVx of the extremely thermophilic Crenarchaeon Sulfolobus is a hybrid between a plasmid and a virus.</title>
        <authorList>
            <person name="Arnold H."/>
            <person name="She Q."/>
            <person name="Phan H."/>
            <person name="Stedman K."/>
            <person name="Prangishvili D."/>
            <person name="Holtz I."/>
            <person name="Kristjansson J.K."/>
            <person name="Garrett R.A."/>
            <person name="Zillig W."/>
        </authorList>
    </citation>
    <scope>NUCLEOTIDE SEQUENCE [LARGE SCALE GENOMIC DNA]</scope>
    <source>
        <strain evidence="2 3">Rey 15/4</strain>
    </source>
</reference>